<dbReference type="EMBL" id="BAZW01000136">
    <property type="protein sequence ID" value="GAO27897.1"/>
    <property type="molecule type" value="Genomic_DNA"/>
</dbReference>
<evidence type="ECO:0000313" key="1">
    <source>
        <dbReference type="EMBL" id="GAO27897.1"/>
    </source>
</evidence>
<organism evidence="1 2">
    <name type="scientific">Geofilum rubicundum JCM 15548</name>
    <dbReference type="NCBI Taxonomy" id="1236989"/>
    <lineage>
        <taxon>Bacteria</taxon>
        <taxon>Pseudomonadati</taxon>
        <taxon>Bacteroidota</taxon>
        <taxon>Bacteroidia</taxon>
        <taxon>Marinilabiliales</taxon>
        <taxon>Marinilabiliaceae</taxon>
        <taxon>Geofilum</taxon>
    </lineage>
</organism>
<reference evidence="1 2" key="1">
    <citation type="journal article" date="2015" name="Microbes Environ.">
        <title>Distribution and evolution of nitrogen fixation genes in the phylum bacteroidetes.</title>
        <authorList>
            <person name="Inoue J."/>
            <person name="Oshima K."/>
            <person name="Suda W."/>
            <person name="Sakamoto M."/>
            <person name="Iino T."/>
            <person name="Noda S."/>
            <person name="Hongoh Y."/>
            <person name="Hattori M."/>
            <person name="Ohkuma M."/>
        </authorList>
    </citation>
    <scope>NUCLEOTIDE SEQUENCE [LARGE SCALE GENOMIC DNA]</scope>
    <source>
        <strain evidence="1">JCM 15548</strain>
    </source>
</reference>
<protein>
    <submittedName>
        <fullName evidence="1">Uncharacterized protein</fullName>
    </submittedName>
</protein>
<comment type="caution">
    <text evidence="1">The sequence shown here is derived from an EMBL/GenBank/DDBJ whole genome shotgun (WGS) entry which is preliminary data.</text>
</comment>
<dbReference type="Proteomes" id="UP000032900">
    <property type="component" value="Unassembled WGS sequence"/>
</dbReference>
<keyword evidence="2" id="KW-1185">Reference proteome</keyword>
<accession>A0A0E9LQQ2</accession>
<dbReference type="RefSeq" id="WP_062129045.1">
    <property type="nucleotide sequence ID" value="NZ_BAZW01000136.1"/>
</dbReference>
<dbReference type="AlphaFoldDB" id="A0A0E9LQQ2"/>
<gene>
    <name evidence="1" type="ORF">JCM15548_14766</name>
</gene>
<evidence type="ECO:0000313" key="2">
    <source>
        <dbReference type="Proteomes" id="UP000032900"/>
    </source>
</evidence>
<name>A0A0E9LQQ2_9BACT</name>
<sequence length="79" mass="9312">MWSNLMNTGQIKVGAKLRSIIHDGDFQHETIYVVKRPMEIFLMAQIIEQNGHHLPQEQQLVIPIRFADLIDYGFEFWVD</sequence>
<proteinExistence type="predicted"/>